<dbReference type="SUPFAM" id="SSF82771">
    <property type="entry name" value="GIY-YIG endonuclease"/>
    <property type="match status" value="1"/>
</dbReference>
<dbReference type="PROSITE" id="PS50164">
    <property type="entry name" value="GIY_YIG"/>
    <property type="match status" value="1"/>
</dbReference>
<reference evidence="2 3" key="2">
    <citation type="submission" date="2019-02" db="EMBL/GenBank/DDBJ databases">
        <title>'Lichenibacterium ramalinii' gen. nov. sp. nov., 'Lichenibacterium minor' gen. nov. sp. nov.</title>
        <authorList>
            <person name="Pankratov T."/>
        </authorList>
    </citation>
    <scope>NUCLEOTIDE SEQUENCE [LARGE SCALE GENOMIC DNA]</scope>
    <source>
        <strain evidence="2 3">RmlP026</strain>
    </source>
</reference>
<organism evidence="2 3">
    <name type="scientific">Lichenibacterium minor</name>
    <dbReference type="NCBI Taxonomy" id="2316528"/>
    <lineage>
        <taxon>Bacteria</taxon>
        <taxon>Pseudomonadati</taxon>
        <taxon>Pseudomonadota</taxon>
        <taxon>Alphaproteobacteria</taxon>
        <taxon>Hyphomicrobiales</taxon>
        <taxon>Lichenihabitantaceae</taxon>
        <taxon>Lichenibacterium</taxon>
    </lineage>
</organism>
<comment type="caution">
    <text evidence="2">The sequence shown here is derived from an EMBL/GenBank/DDBJ whole genome shotgun (WGS) entry which is preliminary data.</text>
</comment>
<name>A0A4Q2U6Q9_9HYPH</name>
<keyword evidence="3" id="KW-1185">Reference proteome</keyword>
<evidence type="ECO:0000313" key="3">
    <source>
        <dbReference type="Proteomes" id="UP000290759"/>
    </source>
</evidence>
<dbReference type="InterPro" id="IPR035901">
    <property type="entry name" value="GIY-YIG_endonuc_sf"/>
</dbReference>
<dbReference type="EMBL" id="QYBB01000010">
    <property type="protein sequence ID" value="RYC32012.1"/>
    <property type="molecule type" value="Genomic_DNA"/>
</dbReference>
<dbReference type="RefSeq" id="WP_129226562.1">
    <property type="nucleotide sequence ID" value="NZ_QYBB01000010.1"/>
</dbReference>
<protein>
    <submittedName>
        <fullName evidence="2">GIY-YIG nuclease family protein</fullName>
    </submittedName>
</protein>
<reference evidence="2 3" key="1">
    <citation type="submission" date="2018-12" db="EMBL/GenBank/DDBJ databases">
        <authorList>
            <person name="Grouzdev D.S."/>
            <person name="Krutkina M.S."/>
        </authorList>
    </citation>
    <scope>NUCLEOTIDE SEQUENCE [LARGE SCALE GENOMIC DNA]</scope>
    <source>
        <strain evidence="2 3">RmlP026</strain>
    </source>
</reference>
<dbReference type="AlphaFoldDB" id="A0A4Q2U6Q9"/>
<accession>A0A4Q2U6Q9</accession>
<sequence>MRLTFNRLFDVEGITPDRVQLVRHQDARAGTTTSPYALWVDRDPGFELYQAIQARPVFRTDKGSLIASFVVTPAAETLFAGLYGIHGVGTAAPGTLDPVGGHDVSGINLYDLSPDPRLAFYIGKVVIEWGTGYRSWVQRAHKQDKEVVEVRREFREERFPGFVEFEATLSEVARLPRGWRAILSSSRGVYLLTCPRTREQYVGSATGEGGFVARWEQHAAKGGDAVKFRSREPSDYSVTVLEVAGSTATTHDVQVAEQRWIRKLRSVDMGLNGNPGGQAI</sequence>
<proteinExistence type="predicted"/>
<evidence type="ECO:0000313" key="2">
    <source>
        <dbReference type="EMBL" id="RYC32012.1"/>
    </source>
</evidence>
<evidence type="ECO:0000259" key="1">
    <source>
        <dbReference type="PROSITE" id="PS50164"/>
    </source>
</evidence>
<feature type="domain" description="GIY-YIG" evidence="1">
    <location>
        <begin position="185"/>
        <end position="273"/>
    </location>
</feature>
<gene>
    <name evidence="2" type="ORF">D3273_11385</name>
</gene>
<dbReference type="Proteomes" id="UP000290759">
    <property type="component" value="Unassembled WGS sequence"/>
</dbReference>
<dbReference type="OrthoDB" id="89044at2"/>
<dbReference type="InterPro" id="IPR000305">
    <property type="entry name" value="GIY-YIG_endonuc"/>
</dbReference>